<dbReference type="NCBIfam" id="TIGR03500">
    <property type="entry name" value="FliO_TIGR"/>
    <property type="match status" value="1"/>
</dbReference>
<protein>
    <recommendedName>
        <fullName evidence="5">Flagellar protein</fullName>
    </recommendedName>
</protein>
<keyword evidence="6" id="KW-0966">Cell projection</keyword>
<keyword evidence="4 5" id="KW-0472">Membrane</keyword>
<evidence type="ECO:0000256" key="3">
    <source>
        <dbReference type="ARBA" id="ARBA00022989"/>
    </source>
</evidence>
<keyword evidence="6" id="KW-0969">Cilium</keyword>
<evidence type="ECO:0000256" key="1">
    <source>
        <dbReference type="ARBA" id="ARBA00022475"/>
    </source>
</evidence>
<dbReference type="InterPro" id="IPR022781">
    <property type="entry name" value="Flagellar_biosynth_FliO"/>
</dbReference>
<dbReference type="Proteomes" id="UP000054705">
    <property type="component" value="Unassembled WGS sequence"/>
</dbReference>
<gene>
    <name evidence="6" type="ORF">XD97_0742</name>
</gene>
<keyword evidence="6" id="KW-0282">Flagellum</keyword>
<evidence type="ECO:0000256" key="4">
    <source>
        <dbReference type="ARBA" id="ARBA00023136"/>
    </source>
</evidence>
<dbReference type="EMBL" id="LGGS01000180">
    <property type="protein sequence ID" value="KUK81058.1"/>
    <property type="molecule type" value="Genomic_DNA"/>
</dbReference>
<evidence type="ECO:0000313" key="7">
    <source>
        <dbReference type="Proteomes" id="UP000054705"/>
    </source>
</evidence>
<dbReference type="Pfam" id="PF04347">
    <property type="entry name" value="FliO"/>
    <property type="match status" value="1"/>
</dbReference>
<keyword evidence="3 5" id="KW-1133">Transmembrane helix</keyword>
<name>A0A101HQT4_9FIRM</name>
<keyword evidence="2 5" id="KW-0812">Transmembrane</keyword>
<dbReference type="GO" id="GO:0005886">
    <property type="term" value="C:plasma membrane"/>
    <property type="evidence" value="ECO:0007669"/>
    <property type="project" value="UniProtKB-SubCell"/>
</dbReference>
<comment type="similarity">
    <text evidence="5">Belongs to the FliO/MopB family.</text>
</comment>
<keyword evidence="5" id="KW-0975">Bacterial flagellum</keyword>
<dbReference type="AlphaFoldDB" id="A0A101HQT4"/>
<evidence type="ECO:0000256" key="2">
    <source>
        <dbReference type="ARBA" id="ARBA00022692"/>
    </source>
</evidence>
<organism evidence="6 7">
    <name type="scientific">Pelotomaculum thermopropionicum</name>
    <dbReference type="NCBI Taxonomy" id="110500"/>
    <lineage>
        <taxon>Bacteria</taxon>
        <taxon>Bacillati</taxon>
        <taxon>Bacillota</taxon>
        <taxon>Clostridia</taxon>
        <taxon>Eubacteriales</taxon>
        <taxon>Desulfotomaculaceae</taxon>
        <taxon>Pelotomaculum</taxon>
    </lineage>
</organism>
<comment type="caution">
    <text evidence="6">The sequence shown here is derived from an EMBL/GenBank/DDBJ whole genome shotgun (WGS) entry which is preliminary data.</text>
</comment>
<dbReference type="GO" id="GO:0044781">
    <property type="term" value="P:bacterial-type flagellum organization"/>
    <property type="evidence" value="ECO:0007669"/>
    <property type="project" value="UniProtKB-UniRule"/>
</dbReference>
<proteinExistence type="inferred from homology"/>
<comment type="subcellular location">
    <subcellularLocation>
        <location evidence="5">Cell membrane</location>
    </subcellularLocation>
    <subcellularLocation>
        <location evidence="5">Bacterial flagellum basal body</location>
    </subcellularLocation>
</comment>
<sequence length="169" mass="18999">MNHDLIWAAVRLLVFLPLVLGLAYLVLKYGLARRYAVKPGTRHMRLVEQLSLGPKTGLSLVELGGRYYLMAHQENSVQLIKELDALPDPKDLKTGDILELNPKTVADLDRMRKSGAASVTENFYGIREGWFKERVKALTGKALKVQASWQAKFFAGRRKETGDETKSKS</sequence>
<accession>A0A101HQT4</accession>
<reference evidence="7" key="1">
    <citation type="journal article" date="2015" name="MBio">
        <title>Genome-Resolved Metagenomic Analysis Reveals Roles for Candidate Phyla and Other Microbial Community Members in Biogeochemical Transformations in Oil Reservoirs.</title>
        <authorList>
            <person name="Hu P."/>
            <person name="Tom L."/>
            <person name="Singh A."/>
            <person name="Thomas B.C."/>
            <person name="Baker B.J."/>
            <person name="Piceno Y.M."/>
            <person name="Andersen G.L."/>
            <person name="Banfield J.F."/>
        </authorList>
    </citation>
    <scope>NUCLEOTIDE SEQUENCE [LARGE SCALE GENOMIC DNA]</scope>
</reference>
<evidence type="ECO:0000256" key="5">
    <source>
        <dbReference type="RuleBase" id="RU362064"/>
    </source>
</evidence>
<dbReference type="GO" id="GO:0009425">
    <property type="term" value="C:bacterial-type flagellum basal body"/>
    <property type="evidence" value="ECO:0007669"/>
    <property type="project" value="UniProtKB-SubCell"/>
</dbReference>
<feature type="transmembrane region" description="Helical" evidence="5">
    <location>
        <begin position="6"/>
        <end position="27"/>
    </location>
</feature>
<evidence type="ECO:0000313" key="6">
    <source>
        <dbReference type="EMBL" id="KUK81058.1"/>
    </source>
</evidence>
<keyword evidence="1 5" id="KW-1003">Cell membrane</keyword>